<dbReference type="InterPro" id="IPR018958">
    <property type="entry name" value="Knr4/Smi1-like_dom"/>
</dbReference>
<dbReference type="PANTHER" id="PTHR47432">
    <property type="entry name" value="CELL WALL ASSEMBLY REGULATOR SMI1"/>
    <property type="match status" value="1"/>
</dbReference>
<proteinExistence type="predicted"/>
<dbReference type="Gene3D" id="3.80.10.10">
    <property type="entry name" value="Ribonuclease Inhibitor"/>
    <property type="match status" value="1"/>
</dbReference>
<dbReference type="EMBL" id="CP114413">
    <property type="protein sequence ID" value="WAZ19420.1"/>
    <property type="molecule type" value="Genomic_DNA"/>
</dbReference>
<dbReference type="PANTHER" id="PTHR47432:SF1">
    <property type="entry name" value="CELL WALL ASSEMBLY REGULATOR SMI1"/>
    <property type="match status" value="1"/>
</dbReference>
<dbReference type="InterPro" id="IPR032675">
    <property type="entry name" value="LRR_dom_sf"/>
</dbReference>
<organism evidence="2 3">
    <name type="scientific">Streptomyces cinnabarinus</name>
    <dbReference type="NCBI Taxonomy" id="67287"/>
    <lineage>
        <taxon>Bacteria</taxon>
        <taxon>Bacillati</taxon>
        <taxon>Actinomycetota</taxon>
        <taxon>Actinomycetes</taxon>
        <taxon>Kitasatosporales</taxon>
        <taxon>Streptomycetaceae</taxon>
        <taxon>Streptomyces</taxon>
    </lineage>
</organism>
<gene>
    <name evidence="2" type="ORF">STRCI_000473</name>
</gene>
<dbReference type="Proteomes" id="UP001164439">
    <property type="component" value="Chromosome"/>
</dbReference>
<keyword evidence="3" id="KW-1185">Reference proteome</keyword>
<protein>
    <submittedName>
        <fullName evidence="2">SMI1/KNR4 family protein</fullName>
    </submittedName>
</protein>
<dbReference type="InterPro" id="IPR051873">
    <property type="entry name" value="KNR4/SMI1_regulator"/>
</dbReference>
<dbReference type="InterPro" id="IPR037883">
    <property type="entry name" value="Knr4/Smi1-like_sf"/>
</dbReference>
<evidence type="ECO:0000259" key="1">
    <source>
        <dbReference type="SMART" id="SM00860"/>
    </source>
</evidence>
<feature type="domain" description="Knr4/Smi1-like" evidence="1">
    <location>
        <begin position="172"/>
        <end position="314"/>
    </location>
</feature>
<evidence type="ECO:0000313" key="3">
    <source>
        <dbReference type="Proteomes" id="UP001164439"/>
    </source>
</evidence>
<evidence type="ECO:0000313" key="2">
    <source>
        <dbReference type="EMBL" id="WAZ19420.1"/>
    </source>
</evidence>
<accession>A0ABY7K6J6</accession>
<dbReference type="RefSeq" id="WP_269657110.1">
    <property type="nucleotide sequence ID" value="NZ_CP114413.1"/>
</dbReference>
<dbReference type="SMART" id="SM00860">
    <property type="entry name" value="SMI1_KNR4"/>
    <property type="match status" value="1"/>
</dbReference>
<reference evidence="2" key="1">
    <citation type="submission" date="2022-12" db="EMBL/GenBank/DDBJ databases">
        <authorList>
            <person name="Ruckert C."/>
            <person name="Busche T."/>
            <person name="Kalinowski J."/>
            <person name="Wittmann C."/>
        </authorList>
    </citation>
    <scope>NUCLEOTIDE SEQUENCE</scope>
    <source>
        <strain evidence="2">DSM 40467</strain>
    </source>
</reference>
<sequence length="528" mass="56365">MIPANVESGERVMVEQAVRPIVEAMLSHIPSGWTEAVMYARAGHHGSSITGGYSPRRSGWHVGLPSPHAELMALGKLLREQHGWEPASLEIRCRPTGEYRLVAFHDAVTQVTGDGGFQVVLDPGYELPQPGLRQEPGTAAPAGDPELAVARFHAYLERRAEILGRPEQLPPPATEAAIQAAEQKLGRRIPADLRALYLLADGDRDHYLFPGNAWLSVASMASEHLEWGADQRPWYGWDLEWAAVVLDTVPADTVRRCGGHPGWLRFGSGEDGNFLAVDVAPAHDGRPGQVIRTGRDYDEGPVHVTDSVTSLLGRCLELLEQGAYSVHGEHLYLEEPGADSETQEIIGGDVPEEVPPTLQALHVNNVTGQVDLAPLTAAPRLRKLHLNRATTADLTPVRELPVESLRVSLDGGDLSPLTGHAHLASLGLTTTAPVDLAPLRTVPHLHGLDLSGAGRADVAVLAELSGLRYLALTADQWTVLLDKAGAPPALVAARLAGEDVTLDDALALAARLGLDTGGALRVSGSIEA</sequence>
<dbReference type="SUPFAM" id="SSF160631">
    <property type="entry name" value="SMI1/KNR4-like"/>
    <property type="match status" value="1"/>
</dbReference>
<dbReference type="Pfam" id="PF09346">
    <property type="entry name" value="SMI1_KNR4"/>
    <property type="match status" value="1"/>
</dbReference>
<name>A0ABY7K6J6_9ACTN</name>